<reference evidence="2" key="1">
    <citation type="submission" date="2021-01" db="EMBL/GenBank/DDBJ databases">
        <title>Chromosome-level genome assembly of a human fungal pathogen reveals clustering of transcriptionally co-regulated genes.</title>
        <authorList>
            <person name="Voorhies M."/>
            <person name="Cohen S."/>
            <person name="Shea T.P."/>
            <person name="Petrus S."/>
            <person name="Munoz J.F."/>
            <person name="Poplawski S."/>
            <person name="Goldman W.E."/>
            <person name="Michael T."/>
            <person name="Cuomo C.A."/>
            <person name="Sil A."/>
            <person name="Beyhan S."/>
        </authorList>
    </citation>
    <scope>NUCLEOTIDE SEQUENCE</scope>
    <source>
        <strain evidence="2">WU24</strain>
    </source>
</reference>
<dbReference type="InterPro" id="IPR036409">
    <property type="entry name" value="Aldolase_II/adducin_N_sf"/>
</dbReference>
<dbReference type="Gene3D" id="3.40.225.10">
    <property type="entry name" value="Class II aldolase/adducin N-terminal domain"/>
    <property type="match status" value="1"/>
</dbReference>
<evidence type="ECO:0000313" key="3">
    <source>
        <dbReference type="Proteomes" id="UP000663671"/>
    </source>
</evidence>
<sequence>MKMCSSDKKHHPTVGLDPKTPPPHSAVLCRDQGANGTELECSVRRLGVGRHDGIKRTTSAFRKSPVSGASRAKKGIPTFESKEEEQKWAKNHMAGAFRIFAKLGFADGASGHISLRDPVNPNYF</sequence>
<protein>
    <recommendedName>
        <fullName evidence="4">Class II aldolase/adducin N-terminal domain-containing protein</fullName>
    </recommendedName>
</protein>
<gene>
    <name evidence="2" type="ORF">I7I51_06387</name>
</gene>
<dbReference type="VEuPathDB" id="FungiDB:I7I51_06387"/>
<dbReference type="AlphaFoldDB" id="A0A8A1MLM8"/>
<feature type="region of interest" description="Disordered" evidence="1">
    <location>
        <begin position="1"/>
        <end position="24"/>
    </location>
</feature>
<evidence type="ECO:0000256" key="1">
    <source>
        <dbReference type="SAM" id="MobiDB-lite"/>
    </source>
</evidence>
<dbReference type="OrthoDB" id="3238794at2759"/>
<organism evidence="2 3">
    <name type="scientific">Ajellomyces capsulatus</name>
    <name type="common">Darling's disease fungus</name>
    <name type="synonym">Histoplasma capsulatum</name>
    <dbReference type="NCBI Taxonomy" id="5037"/>
    <lineage>
        <taxon>Eukaryota</taxon>
        <taxon>Fungi</taxon>
        <taxon>Dikarya</taxon>
        <taxon>Ascomycota</taxon>
        <taxon>Pezizomycotina</taxon>
        <taxon>Eurotiomycetes</taxon>
        <taxon>Eurotiomycetidae</taxon>
        <taxon>Onygenales</taxon>
        <taxon>Ajellomycetaceae</taxon>
        <taxon>Histoplasma</taxon>
    </lineage>
</organism>
<feature type="region of interest" description="Disordered" evidence="1">
    <location>
        <begin position="60"/>
        <end position="81"/>
    </location>
</feature>
<evidence type="ECO:0000313" key="2">
    <source>
        <dbReference type="EMBL" id="QSS65543.1"/>
    </source>
</evidence>
<name>A0A8A1MLM8_AJECA</name>
<dbReference type="SUPFAM" id="SSF53639">
    <property type="entry name" value="AraD/HMP-PK domain-like"/>
    <property type="match status" value="1"/>
</dbReference>
<proteinExistence type="predicted"/>
<dbReference type="EMBL" id="CP069115">
    <property type="protein sequence ID" value="QSS65543.1"/>
    <property type="molecule type" value="Genomic_DNA"/>
</dbReference>
<dbReference type="Proteomes" id="UP000663671">
    <property type="component" value="Chromosome 3"/>
</dbReference>
<evidence type="ECO:0008006" key="4">
    <source>
        <dbReference type="Google" id="ProtNLM"/>
    </source>
</evidence>
<accession>A0A8A1MLM8</accession>